<dbReference type="PROSITE" id="PS50203">
    <property type="entry name" value="CALPAIN_CAT"/>
    <property type="match status" value="1"/>
</dbReference>
<evidence type="ECO:0000313" key="12">
    <source>
        <dbReference type="EMBL" id="GCC19421.1"/>
    </source>
</evidence>
<dbReference type="InterPro" id="IPR022684">
    <property type="entry name" value="Calpain_cysteine_protease"/>
</dbReference>
<dbReference type="Gene3D" id="3.90.70.10">
    <property type="entry name" value="Cysteine proteinases"/>
    <property type="match status" value="1"/>
</dbReference>
<dbReference type="GO" id="GO:0043066">
    <property type="term" value="P:negative regulation of apoptotic process"/>
    <property type="evidence" value="ECO:0007669"/>
    <property type="project" value="TreeGrafter"/>
</dbReference>
<dbReference type="Pfam" id="PF01067">
    <property type="entry name" value="Calpain_III"/>
    <property type="match status" value="1"/>
</dbReference>
<evidence type="ECO:0000256" key="10">
    <source>
        <dbReference type="SAM" id="MobiDB-lite"/>
    </source>
</evidence>
<dbReference type="InterPro" id="IPR022682">
    <property type="entry name" value="Calpain_domain_III"/>
</dbReference>
<dbReference type="InterPro" id="IPR038765">
    <property type="entry name" value="Papain-like_cys_pep_sf"/>
</dbReference>
<evidence type="ECO:0000256" key="6">
    <source>
        <dbReference type="ARBA" id="ARBA00022807"/>
    </source>
</evidence>
<dbReference type="InterPro" id="IPR033883">
    <property type="entry name" value="C2_III"/>
</dbReference>
<dbReference type="PANTHER" id="PTHR10183:SF393">
    <property type="entry name" value="CALPAIN-LIKE ISOFORM X1"/>
    <property type="match status" value="1"/>
</dbReference>
<dbReference type="GO" id="GO:0005737">
    <property type="term" value="C:cytoplasm"/>
    <property type="evidence" value="ECO:0007669"/>
    <property type="project" value="TreeGrafter"/>
</dbReference>
<evidence type="ECO:0000313" key="13">
    <source>
        <dbReference type="Proteomes" id="UP000287033"/>
    </source>
</evidence>
<comment type="similarity">
    <text evidence="1">Belongs to the peptidase C2 family.</text>
</comment>
<comment type="caution">
    <text evidence="12">The sequence shown here is derived from an EMBL/GenBank/DDBJ whole genome shotgun (WGS) entry which is preliminary data.</text>
</comment>
<dbReference type="PANTHER" id="PTHR10183">
    <property type="entry name" value="CALPAIN"/>
    <property type="match status" value="1"/>
</dbReference>
<feature type="domain" description="Calpain catalytic" evidence="11">
    <location>
        <begin position="103"/>
        <end position="265"/>
    </location>
</feature>
<feature type="active site" evidence="8">
    <location>
        <position position="182"/>
    </location>
</feature>
<organism evidence="12 13">
    <name type="scientific">Chiloscyllium punctatum</name>
    <name type="common">Brownbanded bambooshark</name>
    <name type="synonym">Hemiscyllium punctatum</name>
    <dbReference type="NCBI Taxonomy" id="137246"/>
    <lineage>
        <taxon>Eukaryota</taxon>
        <taxon>Metazoa</taxon>
        <taxon>Chordata</taxon>
        <taxon>Craniata</taxon>
        <taxon>Vertebrata</taxon>
        <taxon>Chondrichthyes</taxon>
        <taxon>Elasmobranchii</taxon>
        <taxon>Galeomorphii</taxon>
        <taxon>Galeoidea</taxon>
        <taxon>Orectolobiformes</taxon>
        <taxon>Hemiscylliidae</taxon>
        <taxon>Chiloscyllium</taxon>
    </lineage>
</organism>
<dbReference type="InterPro" id="IPR011992">
    <property type="entry name" value="EF-hand-dom_pair"/>
</dbReference>
<reference evidence="12 13" key="1">
    <citation type="journal article" date="2018" name="Nat. Ecol. Evol.">
        <title>Shark genomes provide insights into elasmobranch evolution and the origin of vertebrates.</title>
        <authorList>
            <person name="Hara Y"/>
            <person name="Yamaguchi K"/>
            <person name="Onimaru K"/>
            <person name="Kadota M"/>
            <person name="Koyanagi M"/>
            <person name="Keeley SD"/>
            <person name="Tatsumi K"/>
            <person name="Tanaka K"/>
            <person name="Motone F"/>
            <person name="Kageyama Y"/>
            <person name="Nozu R"/>
            <person name="Adachi N"/>
            <person name="Nishimura O"/>
            <person name="Nakagawa R"/>
            <person name="Tanegashima C"/>
            <person name="Kiyatake I"/>
            <person name="Matsumoto R"/>
            <person name="Murakumo K"/>
            <person name="Nishida K"/>
            <person name="Terakita A"/>
            <person name="Kuratani S"/>
            <person name="Sato K"/>
            <person name="Hyodo S Kuraku.S."/>
        </authorList>
    </citation>
    <scope>NUCLEOTIDE SEQUENCE [LARGE SCALE GENOMIC DNA]</scope>
</reference>
<dbReference type="InterPro" id="IPR036213">
    <property type="entry name" value="Calpain_III_sf"/>
</dbReference>
<dbReference type="InterPro" id="IPR022683">
    <property type="entry name" value="Calpain_III"/>
</dbReference>
<feature type="active site" evidence="8">
    <location>
        <position position="206"/>
    </location>
</feature>
<dbReference type="SUPFAM" id="SSF49758">
    <property type="entry name" value="Calpain large subunit, middle domain (domain III)"/>
    <property type="match status" value="1"/>
</dbReference>
<dbReference type="Gene3D" id="1.10.238.10">
    <property type="entry name" value="EF-hand"/>
    <property type="match status" value="1"/>
</dbReference>
<dbReference type="SMART" id="SM00230">
    <property type="entry name" value="CysPc"/>
    <property type="match status" value="1"/>
</dbReference>
<dbReference type="Gene3D" id="2.60.120.380">
    <property type="match status" value="1"/>
</dbReference>
<accession>A0A401RML4</accession>
<dbReference type="Pfam" id="PF00648">
    <property type="entry name" value="Peptidase_C2"/>
    <property type="match status" value="1"/>
</dbReference>
<evidence type="ECO:0000256" key="4">
    <source>
        <dbReference type="ARBA" id="ARBA00022737"/>
    </source>
</evidence>
<evidence type="ECO:0000256" key="9">
    <source>
        <dbReference type="PROSITE-ProRule" id="PRU00239"/>
    </source>
</evidence>
<keyword evidence="2" id="KW-0645">Protease</keyword>
<evidence type="ECO:0000256" key="2">
    <source>
        <dbReference type="ARBA" id="ARBA00022670"/>
    </source>
</evidence>
<sequence length="610" mass="69133">MGNTDSGMLENVDPSILEEPENPPRANGAGSRENPVKFQGQDFEQIRSQLLRDRRLFEDPKFPAAAGSLGAVKETGIEWIRASVRSGIRSIKECDGKLDSFRLTRLYGSYSSLIGGNVSEAMEDFTGGIAVSLEKLSSRNPDELWTLIKRALTKQSLASCSIEAANQEDVEKDHGLGLMKAHSYAITGADTVKYDGSSIRLFRLRNPWGHKEYNGPWSDRSQLWNAVSENEKTKLKLMIKEDGEFWMPTKILTENFTQIELCNLQPLCLHSTDCLWTITSHEGKWMAGISAGGCTNEDTFSTNPQYRLRLFETDDDPDDEELTCTIAVELLQKYGRKKDKINFYYIGFYIYAVPQRFQNQNSRFGRKFFRKYRPVFDSGNYINSRSVARRLQLPPGEYVILPTTFSKNEEGEFFLRIFAKKNNVSRENSTTTSAFNPEVNWTEVDVDNKSALNVLKDAVSETDTLSASAFMELFNSASSDTYHLSLETCCSLMFAVNSPGQLGCLSPQEVKLMVMHVQKLQGIFDQFVDRETGLMNSHDLRPALSDAGFELDSKVHHALWMRHRTSTNKICFSHFVSCVAKLQKLFATYERLKDPQPKAIHQWLLLFIGI</sequence>
<keyword evidence="13" id="KW-1185">Reference proteome</keyword>
<evidence type="ECO:0000256" key="7">
    <source>
        <dbReference type="ARBA" id="ARBA00022837"/>
    </source>
</evidence>
<dbReference type="CDD" id="cd00214">
    <property type="entry name" value="Calpain_III"/>
    <property type="match status" value="1"/>
</dbReference>
<protein>
    <recommendedName>
        <fullName evidence="11">Calpain catalytic domain-containing protein</fullName>
    </recommendedName>
</protein>
<dbReference type="STRING" id="137246.A0A401RML4"/>
<evidence type="ECO:0000259" key="11">
    <source>
        <dbReference type="PROSITE" id="PS50203"/>
    </source>
</evidence>
<proteinExistence type="inferred from homology"/>
<feature type="region of interest" description="Disordered" evidence="10">
    <location>
        <begin position="1"/>
        <end position="37"/>
    </location>
</feature>
<comment type="caution">
    <text evidence="9">Lacks conserved residue(s) required for the propagation of feature annotation.</text>
</comment>
<dbReference type="GO" id="GO:0006508">
    <property type="term" value="P:proteolysis"/>
    <property type="evidence" value="ECO:0007669"/>
    <property type="project" value="UniProtKB-KW"/>
</dbReference>
<dbReference type="SUPFAM" id="SSF47473">
    <property type="entry name" value="EF-hand"/>
    <property type="match status" value="1"/>
</dbReference>
<dbReference type="FunFam" id="3.90.70.10:FF:000001">
    <property type="entry name" value="Calpain-1 catalytic subunit"/>
    <property type="match status" value="1"/>
</dbReference>
<keyword evidence="4" id="KW-0677">Repeat</keyword>
<dbReference type="Proteomes" id="UP000287033">
    <property type="component" value="Unassembled WGS sequence"/>
</dbReference>
<evidence type="ECO:0000256" key="3">
    <source>
        <dbReference type="ARBA" id="ARBA00022723"/>
    </source>
</evidence>
<keyword evidence="3" id="KW-0479">Metal-binding</keyword>
<dbReference type="FunFam" id="2.60.120.380:FF:000001">
    <property type="entry name" value="Calpain-1 catalytic subunit"/>
    <property type="match status" value="1"/>
</dbReference>
<keyword evidence="7" id="KW-0106">Calcium</keyword>
<dbReference type="SMART" id="SM00720">
    <property type="entry name" value="calpain_III"/>
    <property type="match status" value="1"/>
</dbReference>
<gene>
    <name evidence="12" type="ORF">chiPu_0018368</name>
</gene>
<dbReference type="GO" id="GO:0046872">
    <property type="term" value="F:metal ion binding"/>
    <property type="evidence" value="ECO:0007669"/>
    <property type="project" value="UniProtKB-KW"/>
</dbReference>
<evidence type="ECO:0000256" key="8">
    <source>
        <dbReference type="PIRSR" id="PIRSR622684-1"/>
    </source>
</evidence>
<evidence type="ECO:0000256" key="5">
    <source>
        <dbReference type="ARBA" id="ARBA00022801"/>
    </source>
</evidence>
<dbReference type="EMBL" id="BEZZ01001555">
    <property type="protein sequence ID" value="GCC19421.1"/>
    <property type="molecule type" value="Genomic_DNA"/>
</dbReference>
<dbReference type="GO" id="GO:0004198">
    <property type="term" value="F:calcium-dependent cysteine-type endopeptidase activity"/>
    <property type="evidence" value="ECO:0007669"/>
    <property type="project" value="InterPro"/>
</dbReference>
<dbReference type="OrthoDB" id="424753at2759"/>
<keyword evidence="5" id="KW-0378">Hydrolase</keyword>
<dbReference type="AlphaFoldDB" id="A0A401RML4"/>
<dbReference type="SUPFAM" id="SSF54001">
    <property type="entry name" value="Cysteine proteinases"/>
    <property type="match status" value="1"/>
</dbReference>
<name>A0A401RML4_CHIPU</name>
<keyword evidence="6" id="KW-0788">Thiol protease</keyword>
<dbReference type="InterPro" id="IPR001300">
    <property type="entry name" value="Peptidase_C2_calpain_cat"/>
</dbReference>
<evidence type="ECO:0000256" key="1">
    <source>
        <dbReference type="ARBA" id="ARBA00007623"/>
    </source>
</evidence>